<evidence type="ECO:0000313" key="1">
    <source>
        <dbReference type="EMBL" id="CDF40408.1"/>
    </source>
</evidence>
<organism evidence="1 2">
    <name type="scientific">Chondrus crispus</name>
    <name type="common">Carrageen Irish moss</name>
    <name type="synonym">Polymorpha crispa</name>
    <dbReference type="NCBI Taxonomy" id="2769"/>
    <lineage>
        <taxon>Eukaryota</taxon>
        <taxon>Rhodophyta</taxon>
        <taxon>Florideophyceae</taxon>
        <taxon>Rhodymeniophycidae</taxon>
        <taxon>Gigartinales</taxon>
        <taxon>Gigartinaceae</taxon>
        <taxon>Chondrus</taxon>
    </lineage>
</organism>
<accession>R7QRN8</accession>
<dbReference type="RefSeq" id="XP_005710702.1">
    <property type="nucleotide sequence ID" value="XM_005710645.1"/>
</dbReference>
<dbReference type="Proteomes" id="UP000012073">
    <property type="component" value="Unassembled WGS sequence"/>
</dbReference>
<dbReference type="EMBL" id="HG002168">
    <property type="protein sequence ID" value="CDF40408.1"/>
    <property type="molecule type" value="Genomic_DNA"/>
</dbReference>
<sequence length="55" mass="6365">MHTCTEVNSTTRIDIMHSGSRPRSKKISFDLLGIPQWHFLTMGGRCSDFRQRTLN</sequence>
<proteinExistence type="predicted"/>
<dbReference type="Gramene" id="CDF40408">
    <property type="protein sequence ID" value="CDF40408"/>
    <property type="gene ID" value="CHC_T00007185001"/>
</dbReference>
<gene>
    <name evidence="1" type="ORF">CHC_T00007185001</name>
</gene>
<keyword evidence="2" id="KW-1185">Reference proteome</keyword>
<dbReference type="KEGG" id="ccp:CHC_T00007185001"/>
<dbReference type="GeneID" id="17318413"/>
<dbReference type="AlphaFoldDB" id="R7QRN8"/>
<reference evidence="2" key="1">
    <citation type="journal article" date="2013" name="Proc. Natl. Acad. Sci. U.S.A.">
        <title>Genome structure and metabolic features in the red seaweed Chondrus crispus shed light on evolution of the Archaeplastida.</title>
        <authorList>
            <person name="Collen J."/>
            <person name="Porcel B."/>
            <person name="Carre W."/>
            <person name="Ball S.G."/>
            <person name="Chaparro C."/>
            <person name="Tonon T."/>
            <person name="Barbeyron T."/>
            <person name="Michel G."/>
            <person name="Noel B."/>
            <person name="Valentin K."/>
            <person name="Elias M."/>
            <person name="Artiguenave F."/>
            <person name="Arun A."/>
            <person name="Aury J.M."/>
            <person name="Barbosa-Neto J.F."/>
            <person name="Bothwell J.H."/>
            <person name="Bouget F.Y."/>
            <person name="Brillet L."/>
            <person name="Cabello-Hurtado F."/>
            <person name="Capella-Gutierrez S."/>
            <person name="Charrier B."/>
            <person name="Cladiere L."/>
            <person name="Cock J.M."/>
            <person name="Coelho S.M."/>
            <person name="Colleoni C."/>
            <person name="Czjzek M."/>
            <person name="Da Silva C."/>
            <person name="Delage L."/>
            <person name="Denoeud F."/>
            <person name="Deschamps P."/>
            <person name="Dittami S.M."/>
            <person name="Gabaldon T."/>
            <person name="Gachon C.M."/>
            <person name="Groisillier A."/>
            <person name="Herve C."/>
            <person name="Jabbari K."/>
            <person name="Katinka M."/>
            <person name="Kloareg B."/>
            <person name="Kowalczyk N."/>
            <person name="Labadie K."/>
            <person name="Leblanc C."/>
            <person name="Lopez P.J."/>
            <person name="McLachlan D.H."/>
            <person name="Meslet-Cladiere L."/>
            <person name="Moustafa A."/>
            <person name="Nehr Z."/>
            <person name="Nyvall Collen P."/>
            <person name="Panaud O."/>
            <person name="Partensky F."/>
            <person name="Poulain J."/>
            <person name="Rensing S.A."/>
            <person name="Rousvoal S."/>
            <person name="Samson G."/>
            <person name="Symeonidi A."/>
            <person name="Weissenbach J."/>
            <person name="Zambounis A."/>
            <person name="Wincker P."/>
            <person name="Boyen C."/>
        </authorList>
    </citation>
    <scope>NUCLEOTIDE SEQUENCE [LARGE SCALE GENOMIC DNA]</scope>
    <source>
        <strain evidence="2">cv. Stackhouse</strain>
    </source>
</reference>
<name>R7QRN8_CHOCR</name>
<evidence type="ECO:0000313" key="2">
    <source>
        <dbReference type="Proteomes" id="UP000012073"/>
    </source>
</evidence>
<protein>
    <submittedName>
        <fullName evidence="1">Uncharacterized protein</fullName>
    </submittedName>
</protein>